<dbReference type="RefSeq" id="WP_343874976.1">
    <property type="nucleotide sequence ID" value="NZ_BAAAIR010000003.1"/>
</dbReference>
<keyword evidence="2" id="KW-1185">Reference proteome</keyword>
<name>A0ABW0FCS1_9MICO</name>
<evidence type="ECO:0000313" key="2">
    <source>
        <dbReference type="Proteomes" id="UP001595937"/>
    </source>
</evidence>
<protein>
    <recommendedName>
        <fullName evidence="3">DUF1152 domain-containing protein</fullName>
    </recommendedName>
</protein>
<gene>
    <name evidence="1" type="ORF">ACFPK8_04745</name>
</gene>
<proteinExistence type="predicted"/>
<evidence type="ECO:0008006" key="3">
    <source>
        <dbReference type="Google" id="ProtNLM"/>
    </source>
</evidence>
<sequence>MVDERSSRADEFIARLGLSVQLEEKLRSARRAYVVGMGPSIGKFDLHSLADGPVFGVNHAAVMGLDHDLLFLADDRRLVPELHAGNVPIVTIDACLQGNEGFFADLDHFADIKAVHYAQKIPAILDIDAYPEGLPLAYWTGSVVTDLVVPFAVECGIDELVCLGLDGIEGSFPVTHAWGMDSLTRQLQKTSASTEPEVLPTAAMVAHLQEKAAALAAAAGTRVLNATPGGATEALRRVDPHTAMPPGTWLEATEVEPLHESALAIGTSIFTLQARTSRTAMLSHSRTVSKRADHSHLHGAEFVLEVGFIGPGHFALRSTSQACYLTTRSGFDQYQLRTPTQSFNTTLSSFRAGLTQAEAVAQAELIAKLAELADQRAAIGDRLADLYLGAASEVERG</sequence>
<dbReference type="Proteomes" id="UP001595937">
    <property type="component" value="Unassembled WGS sequence"/>
</dbReference>
<reference evidence="2" key="1">
    <citation type="journal article" date="2019" name="Int. J. Syst. Evol. Microbiol.">
        <title>The Global Catalogue of Microorganisms (GCM) 10K type strain sequencing project: providing services to taxonomists for standard genome sequencing and annotation.</title>
        <authorList>
            <consortium name="The Broad Institute Genomics Platform"/>
            <consortium name="The Broad Institute Genome Sequencing Center for Infectious Disease"/>
            <person name="Wu L."/>
            <person name="Ma J."/>
        </authorList>
    </citation>
    <scope>NUCLEOTIDE SEQUENCE [LARGE SCALE GENOMIC DNA]</scope>
    <source>
        <strain evidence="2">CGMCC 1.16455</strain>
    </source>
</reference>
<accession>A0ABW0FCS1</accession>
<dbReference type="EMBL" id="JBHSLN010000016">
    <property type="protein sequence ID" value="MFC5296808.1"/>
    <property type="molecule type" value="Genomic_DNA"/>
</dbReference>
<comment type="caution">
    <text evidence="1">The sequence shown here is derived from an EMBL/GenBank/DDBJ whole genome shotgun (WGS) entry which is preliminary data.</text>
</comment>
<organism evidence="1 2">
    <name type="scientific">Brachybacterium tyrofermentans</name>
    <dbReference type="NCBI Taxonomy" id="47848"/>
    <lineage>
        <taxon>Bacteria</taxon>
        <taxon>Bacillati</taxon>
        <taxon>Actinomycetota</taxon>
        <taxon>Actinomycetes</taxon>
        <taxon>Micrococcales</taxon>
        <taxon>Dermabacteraceae</taxon>
        <taxon>Brachybacterium</taxon>
    </lineage>
</organism>
<evidence type="ECO:0000313" key="1">
    <source>
        <dbReference type="EMBL" id="MFC5296808.1"/>
    </source>
</evidence>
<dbReference type="GeneID" id="303295518"/>